<organism evidence="3 4">
    <name type="scientific">Lingula anatina</name>
    <name type="common">Brachiopod</name>
    <name type="synonym">Lingula unguis</name>
    <dbReference type="NCBI Taxonomy" id="7574"/>
    <lineage>
        <taxon>Eukaryota</taxon>
        <taxon>Metazoa</taxon>
        <taxon>Spiralia</taxon>
        <taxon>Lophotrochozoa</taxon>
        <taxon>Brachiopoda</taxon>
        <taxon>Linguliformea</taxon>
        <taxon>Lingulata</taxon>
        <taxon>Lingulida</taxon>
        <taxon>Linguloidea</taxon>
        <taxon>Lingulidae</taxon>
        <taxon>Lingula</taxon>
    </lineage>
</organism>
<name>A0A1S3IHF5_LINAN</name>
<gene>
    <name evidence="4" type="primary">LOC106163784</name>
</gene>
<dbReference type="PROSITE" id="PS50994">
    <property type="entry name" value="INTEGRASE"/>
    <property type="match status" value="1"/>
</dbReference>
<dbReference type="InParanoid" id="A0A1S3IHF5"/>
<evidence type="ECO:0000259" key="2">
    <source>
        <dbReference type="PROSITE" id="PS50994"/>
    </source>
</evidence>
<dbReference type="Proteomes" id="UP000085678">
    <property type="component" value="Unplaced"/>
</dbReference>
<dbReference type="Pfam" id="PF18701">
    <property type="entry name" value="DUF5641"/>
    <property type="match status" value="1"/>
</dbReference>
<accession>A0A1S3IHF5</accession>
<evidence type="ECO:0000313" key="3">
    <source>
        <dbReference type="Proteomes" id="UP000085678"/>
    </source>
</evidence>
<dbReference type="SUPFAM" id="SSF53098">
    <property type="entry name" value="Ribonuclease H-like"/>
    <property type="match status" value="1"/>
</dbReference>
<keyword evidence="3" id="KW-1185">Reference proteome</keyword>
<dbReference type="InterPro" id="IPR001584">
    <property type="entry name" value="Integrase_cat-core"/>
</dbReference>
<dbReference type="InterPro" id="IPR008042">
    <property type="entry name" value="Retrotrans_Pao"/>
</dbReference>
<proteinExistence type="predicted"/>
<dbReference type="PANTHER" id="PTHR47331">
    <property type="entry name" value="PHD-TYPE DOMAIN-CONTAINING PROTEIN"/>
    <property type="match status" value="1"/>
</dbReference>
<protein>
    <submittedName>
        <fullName evidence="4">Uncharacterized protein LOC106163784</fullName>
    </submittedName>
</protein>
<dbReference type="InterPro" id="IPR036397">
    <property type="entry name" value="RNaseH_sf"/>
</dbReference>
<dbReference type="Gene3D" id="3.30.420.10">
    <property type="entry name" value="Ribonuclease H-like superfamily/Ribonuclease H"/>
    <property type="match status" value="1"/>
</dbReference>
<dbReference type="GeneID" id="106163784"/>
<dbReference type="InterPro" id="IPR043502">
    <property type="entry name" value="DNA/RNA_pol_sf"/>
</dbReference>
<dbReference type="InterPro" id="IPR040676">
    <property type="entry name" value="DUF5641"/>
</dbReference>
<dbReference type="OrthoDB" id="6146993at2759"/>
<feature type="compositionally biased region" description="Polar residues" evidence="1">
    <location>
        <begin position="1"/>
        <end position="12"/>
    </location>
</feature>
<reference evidence="4" key="1">
    <citation type="submission" date="2025-08" db="UniProtKB">
        <authorList>
            <consortium name="RefSeq"/>
        </authorList>
    </citation>
    <scope>IDENTIFICATION</scope>
    <source>
        <tissue evidence="4">Gonads</tissue>
    </source>
</reference>
<dbReference type="GO" id="GO:0015074">
    <property type="term" value="P:DNA integration"/>
    <property type="evidence" value="ECO:0007669"/>
    <property type="project" value="InterPro"/>
</dbReference>
<dbReference type="PANTHER" id="PTHR47331:SF6">
    <property type="entry name" value="DOUBLECORTIN DOMAIN-CONTAINING PROTEIN"/>
    <property type="match status" value="1"/>
</dbReference>
<feature type="region of interest" description="Disordered" evidence="1">
    <location>
        <begin position="1"/>
        <end position="41"/>
    </location>
</feature>
<dbReference type="Pfam" id="PF05380">
    <property type="entry name" value="Peptidase_A17"/>
    <property type="match status" value="1"/>
</dbReference>
<dbReference type="RefSeq" id="XP_013396919.2">
    <property type="nucleotide sequence ID" value="XM_013541465.2"/>
</dbReference>
<feature type="compositionally biased region" description="Low complexity" evidence="1">
    <location>
        <begin position="21"/>
        <end position="36"/>
    </location>
</feature>
<dbReference type="GO" id="GO:0003676">
    <property type="term" value="F:nucleic acid binding"/>
    <property type="evidence" value="ECO:0007669"/>
    <property type="project" value="InterPro"/>
</dbReference>
<dbReference type="KEGG" id="lak:106163784"/>
<feature type="domain" description="Integrase catalytic" evidence="2">
    <location>
        <begin position="1395"/>
        <end position="1590"/>
    </location>
</feature>
<evidence type="ECO:0000313" key="4">
    <source>
        <dbReference type="RefSeq" id="XP_013396919.2"/>
    </source>
</evidence>
<sequence>MSTGAEEPSSTVPDLGAELATSARSRSVSSSGTSSTIRKRAKAEAARARLKFAEQEVELKKRQAILEEQNVIRAAERNRQKGELEAELELLMERKSHAAAEAEAQVLEDEEIQLFPHRRRPESPGLPIESAVNRTAAFVERHSAATIHTQQSDTRQSVSAVTAPQFLEIARRPEPVPSAVTSTEVPQLPRVLPEQLNPNASEFTPATENGREMTGIMNYLLKKELLLTRLTKFQETPETYASWKESFVSMKKDLALSASEEVDLLIRWLGPTSRKHAISIKTANPSQPQKAVKEIWERLEERYGSPELIESVLRKKIDMFPKLTSKDTLKLYELLDLLSEIQAFKEDELCGLTLSYLDSAYDFTHNTSIKDRPKERNMITTRKTDVAQKEECPLHGTNHELRECRVFGRPEEAVAVYAVHDDQSNKSLGTPALFDQLQISGGLRSYSLSSCSGTTHISARHAADLIVESYDGTQSFVLPKIIECDIPKNRSEIPTPDVAMQYDHLSSLSEKIPPLNPKAEIGLLIGRDLIEAHHVQDQLLGSKNHPFGQKLPLGWVIIGEVCLGKVHQPKRISAFKTNIMNDGRPTNFLPCPSAILLKEENQIGSDVFKITAQDDRVSLSTEDREFLDIMNESMRKDKDQWMAPLPFKHPRQRMPNNRSQVLGRARSFDAALKKDERKLQHMVDFMENIFDSQAAEVAPELPPGKEVWYLPLFAIYHPRKPDKVRGVFDSSIKYEGYSLNENLLTGPNQTNSLLGVLLRFRRDRIAVTADIQQMFYSFLVNEEHRDFLRFFWYRDNDPKKEIIEYRMRVHVFGNTPSPAVATYGLRKAVEHADEDVKHFVTKNFYVDDALITGSDSESLTDLVKRTQKVLWENGRIRLHKIASNSPDLVNAFPTEDREKTLMNLDLFTEELPTQASLGISWNMDKDCFGFSLFIPERPFSKRGILSTVNSIFDPLGFLSPVTVTGKMLAREMHVEAVGWDDPLPEHLCHQWESWKSSLFSLREFRVPRMITAVDFSLADSLEVWIFSDASERAISAVAYLKARRDTSTEVGFIMGKSKLSPPGGVTIPRLELCAAVLATELADTISEHLDLPMETFKYCTDSRVVLGYLYNRTRRFYTYVSNRVATILKRSKASQWQYIPSEKNPADCGTRCNTPVQDFSSSKWITGPDFLKDVVTATVGENCSFDLVDEDADCEIRPTINVKATVLLRSIAARFEKFSTWKSLVRAISLLKRFCRAWKEKKQMSPKDPSDTEATEIFLIKKAQEDAFREEISMVEKKASVPADSKLTTLSPVLDDQHILRVGGRLSNAPLEKGQKHPIIIPKKSHIANLLVNHYHSISHHQGRHVTESALRSKGFWIIGAKRLISSILYKCVICRKLRGKFLNQRMADLPEDRVTPGPPFTAVGIDVFGPWPVVTRRTRGGQAESKRWALIFGCLVTRAVHIEVIEEMSSSSFINALRRFVAIRGPVKMIRSDRGTNFIGALDQIKATGIFVENGPVQESLHDMGIVWKFNPPHASHMGGAWERLIGLARRILDAMFLTSHTQKLTHEVLVTFMCEVSAVINSRPVAPISYDPEDPEIITPAMLLTQKKEPLPTPTTSTDMREIYQSQWKYVQILSNTFWKRWRDGYLQSLQKRGKWTALQKDLKIGDIVLLRDCELHRGSWPMGVVEDVFPSGCDSKVRTVEVRTVKDGKSVKYVSPICELILLIDSW</sequence>
<dbReference type="InterPro" id="IPR012337">
    <property type="entry name" value="RNaseH-like_sf"/>
</dbReference>
<dbReference type="SUPFAM" id="SSF56672">
    <property type="entry name" value="DNA/RNA polymerases"/>
    <property type="match status" value="1"/>
</dbReference>
<evidence type="ECO:0000256" key="1">
    <source>
        <dbReference type="SAM" id="MobiDB-lite"/>
    </source>
</evidence>